<proteinExistence type="predicted"/>
<evidence type="ECO:0000313" key="2">
    <source>
        <dbReference type="EMBL" id="USQ95301.1"/>
    </source>
</evidence>
<evidence type="ECO:0000256" key="1">
    <source>
        <dbReference type="SAM" id="MobiDB-lite"/>
    </source>
</evidence>
<reference evidence="2 3" key="1">
    <citation type="submission" date="2022-04" db="EMBL/GenBank/DDBJ databases">
        <title>Genome sequence of soybean root-associated Caulobacter segnis RL271.</title>
        <authorList>
            <person name="Longley R."/>
            <person name="Bonito G."/>
            <person name="Trigodet F."/>
            <person name="Crosson S."/>
            <person name="Fiebig A."/>
        </authorList>
    </citation>
    <scope>NUCLEOTIDE SEQUENCE [LARGE SCALE GENOMIC DNA]</scope>
    <source>
        <strain evidence="2 3">RL271</strain>
    </source>
</reference>
<gene>
    <name evidence="2" type="ORF">MZV50_22565</name>
</gene>
<evidence type="ECO:0000313" key="3">
    <source>
        <dbReference type="Proteomes" id="UP001057520"/>
    </source>
</evidence>
<accession>A0ABY4ZTQ5</accession>
<organism evidence="2 3">
    <name type="scientific">Caulobacter segnis</name>
    <dbReference type="NCBI Taxonomy" id="88688"/>
    <lineage>
        <taxon>Bacteria</taxon>
        <taxon>Pseudomonadati</taxon>
        <taxon>Pseudomonadota</taxon>
        <taxon>Alphaproteobacteria</taxon>
        <taxon>Caulobacterales</taxon>
        <taxon>Caulobacteraceae</taxon>
        <taxon>Caulobacter</taxon>
    </lineage>
</organism>
<protein>
    <submittedName>
        <fullName evidence="2">Uncharacterized protein</fullName>
    </submittedName>
</protein>
<keyword evidence="3" id="KW-1185">Reference proteome</keyword>
<sequence>MQRRDIAQSVADALFEAEQAVDLALEKAALFITHTSSLRRDHNFSAVLGHEGVAAVARSIETLGQTRSHMMSAHAALAAAAPQIGVRPATLHGTGTDKPDVDAPTGQIARPRAVAEA</sequence>
<feature type="region of interest" description="Disordered" evidence="1">
    <location>
        <begin position="88"/>
        <end position="117"/>
    </location>
</feature>
<dbReference type="Proteomes" id="UP001057520">
    <property type="component" value="Chromosome"/>
</dbReference>
<name>A0ABY4ZTQ5_9CAUL</name>
<dbReference type="EMBL" id="CP096040">
    <property type="protein sequence ID" value="USQ95301.1"/>
    <property type="molecule type" value="Genomic_DNA"/>
</dbReference>